<comment type="caution">
    <text evidence="2">The sequence shown here is derived from an EMBL/GenBank/DDBJ whole genome shotgun (WGS) entry which is preliminary data.</text>
</comment>
<gene>
    <name evidence="2" type="ORF">EJ04DRAFT_355315</name>
</gene>
<proteinExistence type="predicted"/>
<reference evidence="2" key="1">
    <citation type="journal article" date="2020" name="Stud. Mycol.">
        <title>101 Dothideomycetes genomes: a test case for predicting lifestyles and emergence of pathogens.</title>
        <authorList>
            <person name="Haridas S."/>
            <person name="Albert R."/>
            <person name="Binder M."/>
            <person name="Bloem J."/>
            <person name="Labutti K."/>
            <person name="Salamov A."/>
            <person name="Andreopoulos B."/>
            <person name="Baker S."/>
            <person name="Barry K."/>
            <person name="Bills G."/>
            <person name="Bluhm B."/>
            <person name="Cannon C."/>
            <person name="Castanera R."/>
            <person name="Culley D."/>
            <person name="Daum C."/>
            <person name="Ezra D."/>
            <person name="Gonzalez J."/>
            <person name="Henrissat B."/>
            <person name="Kuo A."/>
            <person name="Liang C."/>
            <person name="Lipzen A."/>
            <person name="Lutzoni F."/>
            <person name="Magnuson J."/>
            <person name="Mondo S."/>
            <person name="Nolan M."/>
            <person name="Ohm R."/>
            <person name="Pangilinan J."/>
            <person name="Park H.-J."/>
            <person name="Ramirez L."/>
            <person name="Alfaro M."/>
            <person name="Sun H."/>
            <person name="Tritt A."/>
            <person name="Yoshinaga Y."/>
            <person name="Zwiers L.-H."/>
            <person name="Turgeon B."/>
            <person name="Goodwin S."/>
            <person name="Spatafora J."/>
            <person name="Crous P."/>
            <person name="Grigoriev I."/>
        </authorList>
    </citation>
    <scope>NUCLEOTIDE SEQUENCE</scope>
    <source>
        <strain evidence="2">CBS 125425</strain>
    </source>
</reference>
<feature type="region of interest" description="Disordered" evidence="1">
    <location>
        <begin position="352"/>
        <end position="413"/>
    </location>
</feature>
<accession>A0A9P4R5I6</accession>
<protein>
    <submittedName>
        <fullName evidence="2">Uncharacterized protein</fullName>
    </submittedName>
</protein>
<feature type="compositionally biased region" description="Low complexity" evidence="1">
    <location>
        <begin position="125"/>
        <end position="134"/>
    </location>
</feature>
<evidence type="ECO:0000313" key="3">
    <source>
        <dbReference type="Proteomes" id="UP000799444"/>
    </source>
</evidence>
<dbReference type="Proteomes" id="UP000799444">
    <property type="component" value="Unassembled WGS sequence"/>
</dbReference>
<feature type="compositionally biased region" description="Low complexity" evidence="1">
    <location>
        <begin position="243"/>
        <end position="260"/>
    </location>
</feature>
<feature type="region of interest" description="Disordered" evidence="1">
    <location>
        <begin position="314"/>
        <end position="340"/>
    </location>
</feature>
<feature type="compositionally biased region" description="Basic and acidic residues" evidence="1">
    <location>
        <begin position="331"/>
        <end position="340"/>
    </location>
</feature>
<feature type="compositionally biased region" description="Basic and acidic residues" evidence="1">
    <location>
        <begin position="81"/>
        <end position="106"/>
    </location>
</feature>
<keyword evidence="3" id="KW-1185">Reference proteome</keyword>
<feature type="compositionally biased region" description="Basic and acidic residues" evidence="1">
    <location>
        <begin position="150"/>
        <end position="159"/>
    </location>
</feature>
<evidence type="ECO:0000256" key="1">
    <source>
        <dbReference type="SAM" id="MobiDB-lite"/>
    </source>
</evidence>
<feature type="region of interest" description="Disordered" evidence="1">
    <location>
        <begin position="1"/>
        <end position="275"/>
    </location>
</feature>
<evidence type="ECO:0000313" key="2">
    <source>
        <dbReference type="EMBL" id="KAF2739209.1"/>
    </source>
</evidence>
<feature type="compositionally biased region" description="Basic and acidic residues" evidence="1">
    <location>
        <begin position="354"/>
        <end position="378"/>
    </location>
</feature>
<dbReference type="OrthoDB" id="4716584at2759"/>
<dbReference type="EMBL" id="ML996105">
    <property type="protein sequence ID" value="KAF2739209.1"/>
    <property type="molecule type" value="Genomic_DNA"/>
</dbReference>
<feature type="compositionally biased region" description="Basic and acidic residues" evidence="1">
    <location>
        <begin position="38"/>
        <end position="50"/>
    </location>
</feature>
<sequence length="677" mass="74936">MSSMSPRRFKVEPIETSTRSSKEQPAKEPQPIETPGKPSRDQSKDTEMNSKPRRFAPQPIETSHKTARKFAPEPIETTVKSSRDKFAKEWAGKDSEKPPRRFKPELIETSANNSRSGIRDKPRIGSSSSVGSSDSQRRGPRKFAPQLIETAKRSRKAGDARPAVLASDKTEATPNEAGQGSRKLRIDTAPPPPENSPAVEASQNPFFLEVKRQASPVALRRPPSRASTRSHHSFRVPELDPIESSGSEGSTPASPSTSPSNMSDHSVIYKEATRMRESVDERFSGYLLELAARAAEKQLQDQAMAAFPNDDYHEPVQHFVDRDDDAMSQVEETKRRRDSSFTEVNWDLEAMRQFSEESNKKQQRENDQNRRREPESQRANDQARNPWGDAAAYIGNSPTNNAAGGYQKDGELDRMRKGARPPMLGGDIKFPRCPSPEPARFDPTQGTQAVKSAMCYLTEQSQASERGEGLWCGSGKKSSTTSPLLWANGQSRPPSRGGLWAGCCVNTGLTPPRGPTGILTPQVEVNDPFSPCPTPNAEQLPPTPPASQEDFACIDEKLAAEVVIEKEFGDDFVTQVYNYLSLGYPSVARTFDAELSRISHFTLEELRQDDHLPTSRGYIRLGADGNLTNTEITEESCVRWRGLRAYVHVWARQQPGMDTGDSTIGVGVAVRRGSWAI</sequence>
<name>A0A9P4R5I6_9PLEO</name>
<dbReference type="AlphaFoldDB" id="A0A9P4R5I6"/>
<organism evidence="2 3">
    <name type="scientific">Polyplosphaeria fusca</name>
    <dbReference type="NCBI Taxonomy" id="682080"/>
    <lineage>
        <taxon>Eukaryota</taxon>
        <taxon>Fungi</taxon>
        <taxon>Dikarya</taxon>
        <taxon>Ascomycota</taxon>
        <taxon>Pezizomycotina</taxon>
        <taxon>Dothideomycetes</taxon>
        <taxon>Pleosporomycetidae</taxon>
        <taxon>Pleosporales</taxon>
        <taxon>Tetraplosphaeriaceae</taxon>
        <taxon>Polyplosphaeria</taxon>
    </lineage>
</organism>